<dbReference type="KEGG" id="vck:PG915_18490"/>
<protein>
    <submittedName>
        <fullName evidence="2">DUF3299 domain-containing protein</fullName>
    </submittedName>
</protein>
<name>A0AAU8BR89_9VIBR</name>
<evidence type="ECO:0000256" key="1">
    <source>
        <dbReference type="SAM" id="SignalP"/>
    </source>
</evidence>
<accession>A0AAU8BR89</accession>
<feature type="signal peptide" evidence="1">
    <location>
        <begin position="1"/>
        <end position="23"/>
    </location>
</feature>
<dbReference type="InterPro" id="IPR021727">
    <property type="entry name" value="DUF3299"/>
</dbReference>
<proteinExistence type="predicted"/>
<sequence length="166" mass="18240">MMKTVYKSLLLCFAALATTAGNASEVLTLTWKDLVPEDQQEMIQQASVQFVSDHSGEAPEQNKIGSFQTDLAGKTVRIPGFVIPLEGDNEKTTQFLLVPYYGACIHVPPPPINQIVFVEVPEGTANQGLWDVVYVTGTLSIEDKSTDIADSGYVLQDIKVEQYEDQ</sequence>
<dbReference type="EMBL" id="CP115921">
    <property type="protein sequence ID" value="XCD18738.2"/>
    <property type="molecule type" value="Genomic_DNA"/>
</dbReference>
<feature type="chain" id="PRO_5044191043" evidence="1">
    <location>
        <begin position="24"/>
        <end position="166"/>
    </location>
</feature>
<dbReference type="Pfam" id="PF11736">
    <property type="entry name" value="DUF3299"/>
    <property type="match status" value="1"/>
</dbReference>
<reference evidence="2" key="1">
    <citation type="submission" date="2023-01" db="EMBL/GenBank/DDBJ databases">
        <title>Vibrio sp. CB1-14 genome sequencing.</title>
        <authorList>
            <person name="Otstavnykh N."/>
            <person name="Isaeva M."/>
            <person name="Meleshko D."/>
        </authorList>
    </citation>
    <scope>NUCLEOTIDE SEQUENCE</scope>
    <source>
        <strain evidence="2">CB1-14</strain>
    </source>
</reference>
<dbReference type="AlphaFoldDB" id="A0AAU8BR89"/>
<organism evidence="2">
    <name type="scientific">Vibrio chaetopteri</name>
    <dbReference type="NCBI Taxonomy" id="3016528"/>
    <lineage>
        <taxon>Bacteria</taxon>
        <taxon>Pseudomonadati</taxon>
        <taxon>Pseudomonadota</taxon>
        <taxon>Gammaproteobacteria</taxon>
        <taxon>Vibrionales</taxon>
        <taxon>Vibrionaceae</taxon>
        <taxon>Vibrio</taxon>
    </lineage>
</organism>
<evidence type="ECO:0000313" key="2">
    <source>
        <dbReference type="EMBL" id="XCD18738.2"/>
    </source>
</evidence>
<dbReference type="Gene3D" id="2.40.50.870">
    <property type="entry name" value="Protein of unknown function (DUF3299)"/>
    <property type="match status" value="1"/>
</dbReference>
<gene>
    <name evidence="2" type="ORF">PG915_18490</name>
</gene>
<dbReference type="RefSeq" id="WP_367357789.1">
    <property type="nucleotide sequence ID" value="NZ_CP115921.1"/>
</dbReference>
<keyword evidence="1" id="KW-0732">Signal</keyword>